<dbReference type="PROSITE" id="PS51371">
    <property type="entry name" value="CBS"/>
    <property type="match status" value="1"/>
</dbReference>
<keyword evidence="6 10" id="KW-1133">Transmembrane helix</keyword>
<evidence type="ECO:0000256" key="1">
    <source>
        <dbReference type="ARBA" id="ARBA00004651"/>
    </source>
</evidence>
<accession>A0ABP8Z9S0</accession>
<evidence type="ECO:0000256" key="4">
    <source>
        <dbReference type="ARBA" id="ARBA00022692"/>
    </source>
</evidence>
<name>A0ABP8Z9S0_9ACTN</name>
<keyword evidence="3" id="KW-1003">Cell membrane</keyword>
<evidence type="ECO:0000256" key="10">
    <source>
        <dbReference type="PROSITE-ProRule" id="PRU01193"/>
    </source>
</evidence>
<dbReference type="PANTHER" id="PTHR43099">
    <property type="entry name" value="UPF0053 PROTEIN YRKA"/>
    <property type="match status" value="1"/>
</dbReference>
<evidence type="ECO:0000259" key="13">
    <source>
        <dbReference type="PROSITE" id="PS51846"/>
    </source>
</evidence>
<evidence type="ECO:0000256" key="8">
    <source>
        <dbReference type="ARBA" id="ARBA00023136"/>
    </source>
</evidence>
<keyword evidence="8 10" id="KW-0472">Membrane</keyword>
<proteinExistence type="inferred from homology"/>
<evidence type="ECO:0000256" key="3">
    <source>
        <dbReference type="ARBA" id="ARBA00022475"/>
    </source>
</evidence>
<evidence type="ECO:0000313" key="15">
    <source>
        <dbReference type="Proteomes" id="UP001500822"/>
    </source>
</evidence>
<gene>
    <name evidence="14" type="ORF">GCM10023217_20180</name>
</gene>
<evidence type="ECO:0000256" key="9">
    <source>
        <dbReference type="PROSITE-ProRule" id="PRU00703"/>
    </source>
</evidence>
<evidence type="ECO:0000256" key="5">
    <source>
        <dbReference type="ARBA" id="ARBA00022737"/>
    </source>
</evidence>
<dbReference type="InterPro" id="IPR000644">
    <property type="entry name" value="CBS_dom"/>
</dbReference>
<dbReference type="Gene3D" id="3.30.465.10">
    <property type="match status" value="1"/>
</dbReference>
<dbReference type="InterPro" id="IPR002550">
    <property type="entry name" value="CNNM"/>
</dbReference>
<dbReference type="Pfam" id="PF00571">
    <property type="entry name" value="CBS"/>
    <property type="match status" value="2"/>
</dbReference>
<dbReference type="PANTHER" id="PTHR43099:SF6">
    <property type="entry name" value="UPF0053 PROTEIN RV1842C"/>
    <property type="match status" value="1"/>
</dbReference>
<feature type="transmembrane region" description="Helical" evidence="11">
    <location>
        <begin position="64"/>
        <end position="86"/>
    </location>
</feature>
<dbReference type="Pfam" id="PF01595">
    <property type="entry name" value="CNNM"/>
    <property type="match status" value="1"/>
</dbReference>
<dbReference type="InterPro" id="IPR051676">
    <property type="entry name" value="UPF0053_domain"/>
</dbReference>
<evidence type="ECO:0000256" key="6">
    <source>
        <dbReference type="ARBA" id="ARBA00022989"/>
    </source>
</evidence>
<evidence type="ECO:0000256" key="11">
    <source>
        <dbReference type="SAM" id="Phobius"/>
    </source>
</evidence>
<dbReference type="InterPro" id="IPR016169">
    <property type="entry name" value="FAD-bd_PCMH_sub2"/>
</dbReference>
<keyword evidence="4 10" id="KW-0812">Transmembrane</keyword>
<comment type="caution">
    <text evidence="14">The sequence shown here is derived from an EMBL/GenBank/DDBJ whole genome shotgun (WGS) entry which is preliminary data.</text>
</comment>
<evidence type="ECO:0000256" key="7">
    <source>
        <dbReference type="ARBA" id="ARBA00023122"/>
    </source>
</evidence>
<dbReference type="Pfam" id="PF03471">
    <property type="entry name" value="CorC_HlyC"/>
    <property type="match status" value="1"/>
</dbReference>
<evidence type="ECO:0000313" key="14">
    <source>
        <dbReference type="EMBL" id="GAA4749787.1"/>
    </source>
</evidence>
<dbReference type="InterPro" id="IPR005170">
    <property type="entry name" value="Transptr-assoc_dom"/>
</dbReference>
<comment type="similarity">
    <text evidence="2">Belongs to the UPF0053 family.</text>
</comment>
<feature type="domain" description="CNNM transmembrane" evidence="13">
    <location>
        <begin position="6"/>
        <end position="210"/>
    </location>
</feature>
<sequence>MTDLVEIFLIIAKLVGFLALTLGTALFVASEFSLTALERSTVKDDVVRRNDRRARAVERAHRTLSFQLSGAQLGITITTLITGYLAEPVLAQLMNPLLGGLPFSEAAIAGITLALALIIATSLSMVLGELMPKNLAITHPLSVARATSGAMMAFSTIFKPVIVGLNGTANAIVRRFGIEPTDELGSARSAAELGALVRNSALRGALDPDTARLVDRSLRFGALTAEDLMTPRVRVRALSPSDTVRDLVSAASETGHSRFVLAEDGDMDNLVGVVHIKQSFTVPPHAQTTTSLRSLARTMTRVPGSLDGDALMDRIKADGLEICLVVDEYGGTAGIVTSEDLIEEILGNVTDEHDDEESEVTRVGNGFRCSGLLRNDEVAEATGYRAPDGAYETLGGQVMFLLGAIPEVGDIVDLPARSIDPDRDPADLTGWRATVVAMDGHRVDAVWLTPIHPAAPENDADTQTQEVDHG</sequence>
<dbReference type="InterPro" id="IPR036318">
    <property type="entry name" value="FAD-bd_PCMH-like_sf"/>
</dbReference>
<evidence type="ECO:0000256" key="2">
    <source>
        <dbReference type="ARBA" id="ARBA00006337"/>
    </source>
</evidence>
<dbReference type="SUPFAM" id="SSF56176">
    <property type="entry name" value="FAD-binding/transporter-associated domain-like"/>
    <property type="match status" value="1"/>
</dbReference>
<dbReference type="InterPro" id="IPR046342">
    <property type="entry name" value="CBS_dom_sf"/>
</dbReference>
<comment type="subcellular location">
    <subcellularLocation>
        <location evidence="1">Cell membrane</location>
        <topology evidence="1">Multi-pass membrane protein</topology>
    </subcellularLocation>
</comment>
<evidence type="ECO:0000259" key="12">
    <source>
        <dbReference type="PROSITE" id="PS51371"/>
    </source>
</evidence>
<feature type="transmembrane region" description="Helical" evidence="11">
    <location>
        <begin position="106"/>
        <end position="127"/>
    </location>
</feature>
<keyword evidence="5" id="KW-0677">Repeat</keyword>
<protein>
    <submittedName>
        <fullName evidence="14">Hemolysin family protein</fullName>
    </submittedName>
</protein>
<feature type="transmembrane region" description="Helical" evidence="11">
    <location>
        <begin position="6"/>
        <end position="29"/>
    </location>
</feature>
<dbReference type="Proteomes" id="UP001500822">
    <property type="component" value="Unassembled WGS sequence"/>
</dbReference>
<reference evidence="15" key="1">
    <citation type="journal article" date="2019" name="Int. J. Syst. Evol. Microbiol.">
        <title>The Global Catalogue of Microorganisms (GCM) 10K type strain sequencing project: providing services to taxonomists for standard genome sequencing and annotation.</title>
        <authorList>
            <consortium name="The Broad Institute Genomics Platform"/>
            <consortium name="The Broad Institute Genome Sequencing Center for Infectious Disease"/>
            <person name="Wu L."/>
            <person name="Ma J."/>
        </authorList>
    </citation>
    <scope>NUCLEOTIDE SEQUENCE [LARGE SCALE GENOMIC DNA]</scope>
    <source>
        <strain evidence="15">JCM 18077</strain>
    </source>
</reference>
<keyword evidence="15" id="KW-1185">Reference proteome</keyword>
<organism evidence="14 15">
    <name type="scientific">Gordonia alkaliphila</name>
    <dbReference type="NCBI Taxonomy" id="1053547"/>
    <lineage>
        <taxon>Bacteria</taxon>
        <taxon>Bacillati</taxon>
        <taxon>Actinomycetota</taxon>
        <taxon>Actinomycetes</taxon>
        <taxon>Mycobacteriales</taxon>
        <taxon>Gordoniaceae</taxon>
        <taxon>Gordonia</taxon>
    </lineage>
</organism>
<keyword evidence="7 9" id="KW-0129">CBS domain</keyword>
<dbReference type="Gene3D" id="3.10.580.10">
    <property type="entry name" value="CBS-domain"/>
    <property type="match status" value="1"/>
</dbReference>
<dbReference type="SMART" id="SM01091">
    <property type="entry name" value="CorC_HlyC"/>
    <property type="match status" value="1"/>
</dbReference>
<dbReference type="EMBL" id="BAABIE010000008">
    <property type="protein sequence ID" value="GAA4749787.1"/>
    <property type="molecule type" value="Genomic_DNA"/>
</dbReference>
<feature type="domain" description="CBS" evidence="12">
    <location>
        <begin position="275"/>
        <end position="352"/>
    </location>
</feature>
<dbReference type="SUPFAM" id="SSF54631">
    <property type="entry name" value="CBS-domain pair"/>
    <property type="match status" value="1"/>
</dbReference>
<dbReference type="InterPro" id="IPR044751">
    <property type="entry name" value="Ion_transp-like_CBS"/>
</dbReference>
<dbReference type="CDD" id="cd04590">
    <property type="entry name" value="CBS_pair_CorC_HlyC_assoc"/>
    <property type="match status" value="1"/>
</dbReference>
<dbReference type="PROSITE" id="PS51846">
    <property type="entry name" value="CNNM"/>
    <property type="match status" value="1"/>
</dbReference>